<comment type="caution">
    <text evidence="1">The sequence shown here is derived from an EMBL/GenBank/DDBJ whole genome shotgun (WGS) entry which is preliminary data.</text>
</comment>
<dbReference type="Proteomes" id="UP000054742">
    <property type="component" value="Unassembled WGS sequence"/>
</dbReference>
<organism evidence="1 2">
    <name type="scientific">Legionella brunensis</name>
    <dbReference type="NCBI Taxonomy" id="29422"/>
    <lineage>
        <taxon>Bacteria</taxon>
        <taxon>Pseudomonadati</taxon>
        <taxon>Pseudomonadota</taxon>
        <taxon>Gammaproteobacteria</taxon>
        <taxon>Legionellales</taxon>
        <taxon>Legionellaceae</taxon>
        <taxon>Legionella</taxon>
    </lineage>
</organism>
<dbReference type="AlphaFoldDB" id="A0A0W0ST15"/>
<name>A0A0W0ST15_9GAMM</name>
<dbReference type="STRING" id="29422.Lbru_0859"/>
<protein>
    <submittedName>
        <fullName evidence="1">Uncharacterized protein</fullName>
    </submittedName>
</protein>
<evidence type="ECO:0000313" key="1">
    <source>
        <dbReference type="EMBL" id="KTC86365.1"/>
    </source>
</evidence>
<evidence type="ECO:0000313" key="2">
    <source>
        <dbReference type="Proteomes" id="UP000054742"/>
    </source>
</evidence>
<accession>A0A0W0ST15</accession>
<dbReference type="OrthoDB" id="9996398at2"/>
<keyword evidence="2" id="KW-1185">Reference proteome</keyword>
<gene>
    <name evidence="1" type="ORF">Lbru_0859</name>
</gene>
<dbReference type="RefSeq" id="WP_058440954.1">
    <property type="nucleotide sequence ID" value="NZ_CAAAHU010000010.1"/>
</dbReference>
<proteinExistence type="predicted"/>
<reference evidence="1 2" key="1">
    <citation type="submission" date="2015-11" db="EMBL/GenBank/DDBJ databases">
        <title>Genomic analysis of 38 Legionella species identifies large and diverse effector repertoires.</title>
        <authorList>
            <person name="Burstein D."/>
            <person name="Amaro F."/>
            <person name="Zusman T."/>
            <person name="Lifshitz Z."/>
            <person name="Cohen O."/>
            <person name="Gilbert J.A."/>
            <person name="Pupko T."/>
            <person name="Shuman H.A."/>
            <person name="Segal G."/>
        </authorList>
    </citation>
    <scope>NUCLEOTIDE SEQUENCE [LARGE SCALE GENOMIC DNA]</scope>
    <source>
        <strain evidence="1 2">ATCC 43878</strain>
    </source>
</reference>
<dbReference type="EMBL" id="LNXV01000005">
    <property type="protein sequence ID" value="KTC86365.1"/>
    <property type="molecule type" value="Genomic_DNA"/>
</dbReference>
<sequence>MATSTNYMLSKMKDIKSSAEVTVNKSMPEVPAQTTETVPTEISNDSFAIDKLVADCLVKKDKRDYTPQS</sequence>
<dbReference type="PATRIC" id="fig|29422.6.peg.901"/>